<keyword evidence="2" id="KW-1185">Reference proteome</keyword>
<dbReference type="AlphaFoldDB" id="A0A1E3L8A3"/>
<protein>
    <recommendedName>
        <fullName evidence="3">DUF2313 domain-containing protein</fullName>
    </recommendedName>
</protein>
<evidence type="ECO:0008006" key="3">
    <source>
        <dbReference type="Google" id="ProtNLM"/>
    </source>
</evidence>
<sequence>MSKRLMQYEPEYYHQVREFIALLDAEEPELDLLEEKRIRLLEDQFVMTSSELSIRRRELQLHIQADPVQESLDFRRRRIINRYTTKPPFTIRYLQQKLDQLLGTNKAVATVDIQNFILKITANLTDASVFNEVNYTVQSIKPANLLYVQGTSLQESLVLAEKAYFSGTTRNTKLSTRWKLGSTPFTEQGEEIRVI</sequence>
<evidence type="ECO:0000313" key="1">
    <source>
        <dbReference type="EMBL" id="ODP29933.1"/>
    </source>
</evidence>
<dbReference type="EMBL" id="MDER01000027">
    <property type="protein sequence ID" value="ODP29933.1"/>
    <property type="molecule type" value="Genomic_DNA"/>
</dbReference>
<proteinExistence type="predicted"/>
<dbReference type="Pfam" id="PF10076">
    <property type="entry name" value="Phage_Mu_Gp48"/>
    <property type="match status" value="1"/>
</dbReference>
<organism evidence="1 2">
    <name type="scientific">Paenibacillus nuruki</name>
    <dbReference type="NCBI Taxonomy" id="1886670"/>
    <lineage>
        <taxon>Bacteria</taxon>
        <taxon>Bacillati</taxon>
        <taxon>Bacillota</taxon>
        <taxon>Bacilli</taxon>
        <taxon>Bacillales</taxon>
        <taxon>Paenibacillaceae</taxon>
        <taxon>Paenibacillus</taxon>
    </lineage>
</organism>
<reference evidence="1 2" key="1">
    <citation type="submission" date="2016-08" db="EMBL/GenBank/DDBJ databases">
        <title>Genome sequencing of Paenibacillus sp. TI45-13ar, isolated from Korean traditional nuruk.</title>
        <authorList>
            <person name="Kim S.-J."/>
        </authorList>
    </citation>
    <scope>NUCLEOTIDE SEQUENCE [LARGE SCALE GENOMIC DNA]</scope>
    <source>
        <strain evidence="1 2">TI45-13ar</strain>
    </source>
</reference>
<dbReference type="STRING" id="1886670.PTI45_00708"/>
<accession>A0A1E3L8A3</accession>
<dbReference type="Proteomes" id="UP000094578">
    <property type="component" value="Unassembled WGS sequence"/>
</dbReference>
<evidence type="ECO:0000313" key="2">
    <source>
        <dbReference type="Proteomes" id="UP000094578"/>
    </source>
</evidence>
<comment type="caution">
    <text evidence="1">The sequence shown here is derived from an EMBL/GenBank/DDBJ whole genome shotgun (WGS) entry which is preliminary data.</text>
</comment>
<gene>
    <name evidence="1" type="ORF">PTI45_00708</name>
</gene>
<name>A0A1E3L8A3_9BACL</name>
<dbReference type="RefSeq" id="WP_069326167.1">
    <property type="nucleotide sequence ID" value="NZ_MDER01000027.1"/>
</dbReference>
<dbReference type="InterPro" id="IPR018755">
    <property type="entry name" value="Phage_Mu_Gp48"/>
</dbReference>